<evidence type="ECO:0000313" key="2">
    <source>
        <dbReference type="EMBL" id="KAA2252405.1"/>
    </source>
</evidence>
<protein>
    <submittedName>
        <fullName evidence="2">Uncharacterized protein</fullName>
    </submittedName>
</protein>
<evidence type="ECO:0000256" key="1">
    <source>
        <dbReference type="SAM" id="SignalP"/>
    </source>
</evidence>
<gene>
    <name evidence="2" type="ORF">F0L68_35750</name>
</gene>
<dbReference type="Proteomes" id="UP000323454">
    <property type="component" value="Unassembled WGS sequence"/>
</dbReference>
<reference evidence="2 3" key="1">
    <citation type="submission" date="2019-09" db="EMBL/GenBank/DDBJ databases">
        <title>Goodfellowia gen. nov., a new genus of the Pseudonocardineae related to Actinoalloteichus, containing Goodfellowia coeruleoviolacea gen. nov., comb. nov. gen. nov., comb. nov.</title>
        <authorList>
            <person name="Labeda D."/>
        </authorList>
    </citation>
    <scope>NUCLEOTIDE SEQUENCE [LARGE SCALE GENOMIC DNA]</scope>
    <source>
        <strain evidence="2 3">AN110305</strain>
    </source>
</reference>
<dbReference type="EMBL" id="VUOB01000075">
    <property type="protein sequence ID" value="KAA2252405.1"/>
    <property type="molecule type" value="Genomic_DNA"/>
</dbReference>
<name>A0A5B2WLV0_9PSEU</name>
<organism evidence="2 3">
    <name type="scientific">Solihabitans fulvus</name>
    <dbReference type="NCBI Taxonomy" id="1892852"/>
    <lineage>
        <taxon>Bacteria</taxon>
        <taxon>Bacillati</taxon>
        <taxon>Actinomycetota</taxon>
        <taxon>Actinomycetes</taxon>
        <taxon>Pseudonocardiales</taxon>
        <taxon>Pseudonocardiaceae</taxon>
        <taxon>Solihabitans</taxon>
    </lineage>
</organism>
<comment type="caution">
    <text evidence="2">The sequence shown here is derived from an EMBL/GenBank/DDBJ whole genome shotgun (WGS) entry which is preliminary data.</text>
</comment>
<accession>A0A5B2WLV0</accession>
<dbReference type="AlphaFoldDB" id="A0A5B2WLV0"/>
<evidence type="ECO:0000313" key="3">
    <source>
        <dbReference type="Proteomes" id="UP000323454"/>
    </source>
</evidence>
<keyword evidence="3" id="KW-1185">Reference proteome</keyword>
<feature type="signal peptide" evidence="1">
    <location>
        <begin position="1"/>
        <end position="31"/>
    </location>
</feature>
<proteinExistence type="predicted"/>
<reference evidence="2 3" key="2">
    <citation type="submission" date="2019-09" db="EMBL/GenBank/DDBJ databases">
        <authorList>
            <person name="Jin C."/>
        </authorList>
    </citation>
    <scope>NUCLEOTIDE SEQUENCE [LARGE SCALE GENOMIC DNA]</scope>
    <source>
        <strain evidence="2 3">AN110305</strain>
    </source>
</reference>
<keyword evidence="1" id="KW-0732">Signal</keyword>
<sequence>MLYIRRQIARLALVLVAVATLVGLAPAVAGAATTDTNDTASISFDTPAGVLADDNAVAVAGAVQADCGWITCTVRLDRNWTRNAQSAAFIVEHGAALCRFIPNGAVASACEAFVRWKAGQFASKAHVYYSHGNCLGIKIPIPAPALAYPVSVAHGYKNCR</sequence>
<dbReference type="RefSeq" id="WP_149854329.1">
    <property type="nucleotide sequence ID" value="NZ_VUOB01000075.1"/>
</dbReference>
<feature type="chain" id="PRO_5022964401" evidence="1">
    <location>
        <begin position="32"/>
        <end position="160"/>
    </location>
</feature>